<protein>
    <submittedName>
        <fullName evidence="1">Uncharacterized protein</fullName>
    </submittedName>
</protein>
<keyword evidence="2" id="KW-1185">Reference proteome</keyword>
<organism evidence="1 2">
    <name type="scientific">Candidatus Filomicrobium marinum</name>
    <dbReference type="NCBI Taxonomy" id="1608628"/>
    <lineage>
        <taxon>Bacteria</taxon>
        <taxon>Pseudomonadati</taxon>
        <taxon>Pseudomonadota</taxon>
        <taxon>Alphaproteobacteria</taxon>
        <taxon>Hyphomicrobiales</taxon>
        <taxon>Hyphomicrobiaceae</taxon>
        <taxon>Filomicrobium</taxon>
    </lineage>
</organism>
<proteinExistence type="predicted"/>
<dbReference type="Proteomes" id="UP000033187">
    <property type="component" value="Chromosome 1"/>
</dbReference>
<evidence type="ECO:0000313" key="2">
    <source>
        <dbReference type="Proteomes" id="UP000033187"/>
    </source>
</evidence>
<dbReference type="RefSeq" id="WP_046475385.1">
    <property type="nucleotide sequence ID" value="NZ_LN829118.1"/>
</dbReference>
<name>A0A0D6JAE3_9HYPH</name>
<sequence length="85" mass="9288">MPTAEWTDPSIDTSDDTVRALQLILTAWDEGEESGVAPELMAYAAIFAAMTDLVTLFGEDAVAKMAGSLEQRVKLGEFTLRQSRH</sequence>
<evidence type="ECO:0000313" key="1">
    <source>
        <dbReference type="EMBL" id="CPR14908.1"/>
    </source>
</evidence>
<dbReference type="AlphaFoldDB" id="A0A0D6JAE3"/>
<dbReference type="OrthoDB" id="9809513at2"/>
<dbReference type="KEGG" id="fil:BN1229_v1_0118"/>
<dbReference type="KEGG" id="fiy:BN1229_v1_0121"/>
<reference evidence="2" key="1">
    <citation type="submission" date="2015-02" db="EMBL/GenBank/DDBJ databases">
        <authorList>
            <person name="Chooi Y.-H."/>
        </authorList>
    </citation>
    <scope>NUCLEOTIDE SEQUENCE [LARGE SCALE GENOMIC DNA]</scope>
    <source>
        <strain evidence="2">strain Y</strain>
    </source>
</reference>
<gene>
    <name evidence="1" type="ORF">YBN1229_v1_0121</name>
</gene>
<dbReference type="EMBL" id="LN829119">
    <property type="protein sequence ID" value="CPR14908.1"/>
    <property type="molecule type" value="Genomic_DNA"/>
</dbReference>
<accession>A0A0D6JAE3</accession>